<sequence>MLSRIPSTNEMKKLYLLKREGKVVLVDLNLPHDKFRKFKLMYYAHDNYGQQDFKKTLTILRTLTKEVWPNQTTDVKGHISNCATCQLRNEVHKYHAGNPHAERAIRSTQVRPSYDIDANSKLEFESIECDGLCFQDVNPDIFKTLGCTTSKIEGKTYYANFTTPVCYKRESGKYNLCLCDWDNCNILEPSVIHSTILKVKNSSNKKKVNILIPILFLIFLITYLK</sequence>
<evidence type="ECO:0000256" key="1">
    <source>
        <dbReference type="SAM" id="Phobius"/>
    </source>
</evidence>
<dbReference type="InterPro" id="IPR041588">
    <property type="entry name" value="Integrase_H2C2"/>
</dbReference>
<reference evidence="4" key="1">
    <citation type="submission" date="2024-02" db="UniProtKB">
        <authorList>
            <consortium name="WormBaseParasite"/>
        </authorList>
    </citation>
    <scope>IDENTIFICATION</scope>
</reference>
<accession>A0AAF5DJI9</accession>
<dbReference type="Proteomes" id="UP000035681">
    <property type="component" value="Unplaced"/>
</dbReference>
<keyword evidence="1" id="KW-0812">Transmembrane</keyword>
<keyword evidence="1" id="KW-0472">Membrane</keyword>
<proteinExistence type="predicted"/>
<dbReference type="Pfam" id="PF17921">
    <property type="entry name" value="Integrase_H2C2"/>
    <property type="match status" value="1"/>
</dbReference>
<evidence type="ECO:0000259" key="2">
    <source>
        <dbReference type="Pfam" id="PF17921"/>
    </source>
</evidence>
<protein>
    <submittedName>
        <fullName evidence="4">Integrase_H2C2 domain-containing protein</fullName>
    </submittedName>
</protein>
<keyword evidence="1" id="KW-1133">Transmembrane helix</keyword>
<evidence type="ECO:0000313" key="4">
    <source>
        <dbReference type="WBParaSite" id="TCONS_00013609.p1"/>
    </source>
</evidence>
<name>A0AAF5DJI9_STRER</name>
<dbReference type="Gene3D" id="1.10.340.70">
    <property type="match status" value="1"/>
</dbReference>
<dbReference type="AlphaFoldDB" id="A0AAF5DJI9"/>
<feature type="domain" description="Integrase zinc-binding" evidence="2">
    <location>
        <begin position="38"/>
        <end position="89"/>
    </location>
</feature>
<evidence type="ECO:0000313" key="3">
    <source>
        <dbReference type="Proteomes" id="UP000035681"/>
    </source>
</evidence>
<dbReference type="WBParaSite" id="TCONS_00013609.p1">
    <property type="protein sequence ID" value="TCONS_00013609.p1"/>
    <property type="gene ID" value="XLOC_008399"/>
</dbReference>
<feature type="transmembrane region" description="Helical" evidence="1">
    <location>
        <begin position="208"/>
        <end position="224"/>
    </location>
</feature>
<keyword evidence="3" id="KW-1185">Reference proteome</keyword>
<organism evidence="3 4">
    <name type="scientific">Strongyloides stercoralis</name>
    <name type="common">Threadworm</name>
    <dbReference type="NCBI Taxonomy" id="6248"/>
    <lineage>
        <taxon>Eukaryota</taxon>
        <taxon>Metazoa</taxon>
        <taxon>Ecdysozoa</taxon>
        <taxon>Nematoda</taxon>
        <taxon>Chromadorea</taxon>
        <taxon>Rhabditida</taxon>
        <taxon>Tylenchina</taxon>
        <taxon>Panagrolaimomorpha</taxon>
        <taxon>Strongyloidoidea</taxon>
        <taxon>Strongyloididae</taxon>
        <taxon>Strongyloides</taxon>
    </lineage>
</organism>